<dbReference type="GO" id="GO:0008270">
    <property type="term" value="F:zinc ion binding"/>
    <property type="evidence" value="ECO:0007669"/>
    <property type="project" value="UniProtKB-KW"/>
</dbReference>
<dbReference type="PRINTS" id="PR00405">
    <property type="entry name" value="REVINTRACTNG"/>
</dbReference>
<dbReference type="CDD" id="cd08204">
    <property type="entry name" value="ArfGap"/>
    <property type="match status" value="1"/>
</dbReference>
<dbReference type="InterPro" id="IPR051718">
    <property type="entry name" value="ARF_GTPase-activating"/>
</dbReference>
<dbReference type="AlphaFoldDB" id="A0A5B8MRD5"/>
<keyword evidence="2" id="KW-0479">Metal-binding</keyword>
<evidence type="ECO:0000256" key="4">
    <source>
        <dbReference type="ARBA" id="ARBA00022833"/>
    </source>
</evidence>
<evidence type="ECO:0000256" key="3">
    <source>
        <dbReference type="ARBA" id="ARBA00022771"/>
    </source>
</evidence>
<proteinExistence type="predicted"/>
<dbReference type="SMART" id="SM00105">
    <property type="entry name" value="ArfGap"/>
    <property type="match status" value="1"/>
</dbReference>
<keyword evidence="1" id="KW-0343">GTPase activation</keyword>
<gene>
    <name evidence="8" type="ORF">A3770_09p56570</name>
</gene>
<feature type="compositionally biased region" description="Polar residues" evidence="6">
    <location>
        <begin position="237"/>
        <end position="253"/>
    </location>
</feature>
<dbReference type="FunFam" id="1.10.220.150:FF:000009">
    <property type="entry name" value="stromal membrane-associated protein 1 isoform X1"/>
    <property type="match status" value="1"/>
</dbReference>
<evidence type="ECO:0000256" key="1">
    <source>
        <dbReference type="ARBA" id="ARBA00022468"/>
    </source>
</evidence>
<evidence type="ECO:0000256" key="5">
    <source>
        <dbReference type="PROSITE-ProRule" id="PRU00288"/>
    </source>
</evidence>
<evidence type="ECO:0000313" key="8">
    <source>
        <dbReference type="EMBL" id="QDZ23139.1"/>
    </source>
</evidence>
<keyword evidence="9" id="KW-1185">Reference proteome</keyword>
<accession>A0A5B8MRD5</accession>
<keyword evidence="3 5" id="KW-0863">Zinc-finger</keyword>
<feature type="region of interest" description="Disordered" evidence="6">
    <location>
        <begin position="305"/>
        <end position="350"/>
    </location>
</feature>
<feature type="region of interest" description="Disordered" evidence="6">
    <location>
        <begin position="134"/>
        <end position="190"/>
    </location>
</feature>
<reference evidence="8 9" key="1">
    <citation type="submission" date="2018-07" db="EMBL/GenBank/DDBJ databases">
        <title>The complete nuclear genome of the prasinophyte Chloropicon primus (CCMP1205).</title>
        <authorList>
            <person name="Pombert J.-F."/>
            <person name="Otis C."/>
            <person name="Turmel M."/>
            <person name="Lemieux C."/>
        </authorList>
    </citation>
    <scope>NUCLEOTIDE SEQUENCE [LARGE SCALE GENOMIC DNA]</scope>
    <source>
        <strain evidence="8 9">CCMP1205</strain>
    </source>
</reference>
<dbReference type="Gene3D" id="1.10.220.150">
    <property type="entry name" value="Arf GTPase activating protein"/>
    <property type="match status" value="1"/>
</dbReference>
<evidence type="ECO:0000313" key="9">
    <source>
        <dbReference type="Proteomes" id="UP000316726"/>
    </source>
</evidence>
<dbReference type="PANTHER" id="PTHR45705">
    <property type="entry name" value="FI20236P1"/>
    <property type="match status" value="1"/>
</dbReference>
<dbReference type="PROSITE" id="PS50115">
    <property type="entry name" value="ARFGAP"/>
    <property type="match status" value="1"/>
</dbReference>
<dbReference type="STRING" id="1764295.A0A5B8MRD5"/>
<dbReference type="GO" id="GO:0005737">
    <property type="term" value="C:cytoplasm"/>
    <property type="evidence" value="ECO:0007669"/>
    <property type="project" value="TreeGrafter"/>
</dbReference>
<dbReference type="InterPro" id="IPR038508">
    <property type="entry name" value="ArfGAP_dom_sf"/>
</dbReference>
<dbReference type="EMBL" id="CP031042">
    <property type="protein sequence ID" value="QDZ23139.1"/>
    <property type="molecule type" value="Genomic_DNA"/>
</dbReference>
<dbReference type="GO" id="GO:0005096">
    <property type="term" value="F:GTPase activator activity"/>
    <property type="evidence" value="ECO:0007669"/>
    <property type="project" value="UniProtKB-KW"/>
</dbReference>
<name>A0A5B8MRD5_9CHLO</name>
<sequence>MASFKNRSGSASLDKKHKATLAKLRQEETNSTCVDCKASTPTWASVNIGVFICMQCSGIHRGLGVHISQVRSTTLDTWQPDQVLKMTQTGNARSNAKYEARLPASFKRPSHAKDGQSAVRRFIEQKYIQRKWYSDSVEEEAPRQASAPKAKRIVEPQRAAPSEARNGSEGDLLPDLLGPDPPNVTDGALEKKPSSIMDELEGLSVGSAAPASNAPLQSKVSGDAWDDFVVASVSSESRSTFAGATPAATSQGVQKPLVERRQSSKDDIMSLYDNSASANPMDSFFNQMQTSRSVPAQAQAPANFSSYGTMQMGGMHSGPFSQQRQQQQRQQQQQQYQGYQSGTNAFDSFL</sequence>
<feature type="domain" description="Arf-GAP" evidence="7">
    <location>
        <begin position="18"/>
        <end position="141"/>
    </location>
</feature>
<evidence type="ECO:0000256" key="2">
    <source>
        <dbReference type="ARBA" id="ARBA00022723"/>
    </source>
</evidence>
<feature type="compositionally biased region" description="Low complexity" evidence="6">
    <location>
        <begin position="321"/>
        <end position="342"/>
    </location>
</feature>
<dbReference type="OrthoDB" id="10266696at2759"/>
<dbReference type="Pfam" id="PF01412">
    <property type="entry name" value="ArfGap"/>
    <property type="match status" value="1"/>
</dbReference>
<dbReference type="PANTHER" id="PTHR45705:SF1">
    <property type="entry name" value="FI20236P1"/>
    <property type="match status" value="1"/>
</dbReference>
<organism evidence="8 9">
    <name type="scientific">Chloropicon primus</name>
    <dbReference type="NCBI Taxonomy" id="1764295"/>
    <lineage>
        <taxon>Eukaryota</taxon>
        <taxon>Viridiplantae</taxon>
        <taxon>Chlorophyta</taxon>
        <taxon>Chloropicophyceae</taxon>
        <taxon>Chloropicales</taxon>
        <taxon>Chloropicaceae</taxon>
        <taxon>Chloropicon</taxon>
    </lineage>
</organism>
<feature type="region of interest" description="Disordered" evidence="6">
    <location>
        <begin position="237"/>
        <end position="264"/>
    </location>
</feature>
<evidence type="ECO:0000259" key="7">
    <source>
        <dbReference type="PROSITE" id="PS50115"/>
    </source>
</evidence>
<protein>
    <submittedName>
        <fullName evidence="8">ADP-ribosylation factor GTPase-activating protein</fullName>
    </submittedName>
</protein>
<dbReference type="SUPFAM" id="SSF57863">
    <property type="entry name" value="ArfGap/RecO-like zinc finger"/>
    <property type="match status" value="1"/>
</dbReference>
<evidence type="ECO:0000256" key="6">
    <source>
        <dbReference type="SAM" id="MobiDB-lite"/>
    </source>
</evidence>
<dbReference type="InterPro" id="IPR001164">
    <property type="entry name" value="ArfGAP_dom"/>
</dbReference>
<dbReference type="InterPro" id="IPR037278">
    <property type="entry name" value="ARFGAP/RecO"/>
</dbReference>
<keyword evidence="4" id="KW-0862">Zinc</keyword>
<dbReference type="Proteomes" id="UP000316726">
    <property type="component" value="Chromosome 9"/>
</dbReference>